<dbReference type="InterPro" id="IPR050832">
    <property type="entry name" value="Bact_Acetyltransf"/>
</dbReference>
<dbReference type="Proteomes" id="UP000323136">
    <property type="component" value="Unassembled WGS sequence"/>
</dbReference>
<dbReference type="CDD" id="cd04301">
    <property type="entry name" value="NAT_SF"/>
    <property type="match status" value="1"/>
</dbReference>
<sequence length="171" mass="19901">MKIREATFEDAEVISLLARVTFDETFGHLFKDRQDLLDYFDRTFSVQKLRNSIASKNNKFWLAFVNELPVGYAKLKVHSLSEFILQKERVSQLQKIYVLKDFLSKKIGFQLQETLLSKAKELNSKIIWLSVLHTNERAINFYLKNGFSSVGKHIFSIGKEDFEFVAMGKPL</sequence>
<proteinExistence type="predicted"/>
<comment type="caution">
    <text evidence="4">The sequence shown here is derived from an EMBL/GenBank/DDBJ whole genome shotgun (WGS) entry which is preliminary data.</text>
</comment>
<dbReference type="InterPro" id="IPR016181">
    <property type="entry name" value="Acyl_CoA_acyltransferase"/>
</dbReference>
<dbReference type="GO" id="GO:0016747">
    <property type="term" value="F:acyltransferase activity, transferring groups other than amino-acyl groups"/>
    <property type="evidence" value="ECO:0007669"/>
    <property type="project" value="InterPro"/>
</dbReference>
<dbReference type="SUPFAM" id="SSF55729">
    <property type="entry name" value="Acyl-CoA N-acyltransferases (Nat)"/>
    <property type="match status" value="1"/>
</dbReference>
<keyword evidence="5" id="KW-1185">Reference proteome</keyword>
<keyword evidence="4" id="KW-0689">Ribosomal protein</keyword>
<dbReference type="InterPro" id="IPR000182">
    <property type="entry name" value="GNAT_dom"/>
</dbReference>
<dbReference type="OrthoDB" id="7205533at2"/>
<evidence type="ECO:0000256" key="2">
    <source>
        <dbReference type="ARBA" id="ARBA00023315"/>
    </source>
</evidence>
<dbReference type="Pfam" id="PF00583">
    <property type="entry name" value="Acetyltransf_1"/>
    <property type="match status" value="1"/>
</dbReference>
<dbReference type="GO" id="GO:0005840">
    <property type="term" value="C:ribosome"/>
    <property type="evidence" value="ECO:0007669"/>
    <property type="project" value="UniProtKB-KW"/>
</dbReference>
<dbReference type="PROSITE" id="PS51186">
    <property type="entry name" value="GNAT"/>
    <property type="match status" value="1"/>
</dbReference>
<dbReference type="AlphaFoldDB" id="A0A5S5DQC2"/>
<dbReference type="Gene3D" id="3.40.630.30">
    <property type="match status" value="1"/>
</dbReference>
<evidence type="ECO:0000313" key="4">
    <source>
        <dbReference type="EMBL" id="TYP98091.1"/>
    </source>
</evidence>
<protein>
    <submittedName>
        <fullName evidence="4">Ribosomal protein S18 acetylase RimI-like enzyme</fullName>
    </submittedName>
</protein>
<keyword evidence="1" id="KW-0808">Transferase</keyword>
<dbReference type="EMBL" id="VNIA01000003">
    <property type="protein sequence ID" value="TYP98091.1"/>
    <property type="molecule type" value="Genomic_DNA"/>
</dbReference>
<reference evidence="4 5" key="1">
    <citation type="submission" date="2019-07" db="EMBL/GenBank/DDBJ databases">
        <title>Genomic Encyclopedia of Type Strains, Phase IV (KMG-IV): sequencing the most valuable type-strain genomes for metagenomic binning, comparative biology and taxonomic classification.</title>
        <authorList>
            <person name="Goeker M."/>
        </authorList>
    </citation>
    <scope>NUCLEOTIDE SEQUENCE [LARGE SCALE GENOMIC DNA]</scope>
    <source>
        <strain evidence="4 5">DSM 18961</strain>
    </source>
</reference>
<evidence type="ECO:0000259" key="3">
    <source>
        <dbReference type="PROSITE" id="PS51186"/>
    </source>
</evidence>
<keyword evidence="2" id="KW-0012">Acyltransferase</keyword>
<keyword evidence="4" id="KW-0687">Ribonucleoprotein</keyword>
<accession>A0A5S5DQC2</accession>
<evidence type="ECO:0000313" key="5">
    <source>
        <dbReference type="Proteomes" id="UP000323136"/>
    </source>
</evidence>
<feature type="domain" description="N-acetyltransferase" evidence="3">
    <location>
        <begin position="1"/>
        <end position="171"/>
    </location>
</feature>
<evidence type="ECO:0000256" key="1">
    <source>
        <dbReference type="ARBA" id="ARBA00022679"/>
    </source>
</evidence>
<name>A0A5S5DQC2_9FLAO</name>
<organism evidence="4 5">
    <name type="scientific">Tenacibaculum adriaticum</name>
    <dbReference type="NCBI Taxonomy" id="413713"/>
    <lineage>
        <taxon>Bacteria</taxon>
        <taxon>Pseudomonadati</taxon>
        <taxon>Bacteroidota</taxon>
        <taxon>Flavobacteriia</taxon>
        <taxon>Flavobacteriales</taxon>
        <taxon>Flavobacteriaceae</taxon>
        <taxon>Tenacibaculum</taxon>
    </lineage>
</organism>
<dbReference type="PANTHER" id="PTHR43877">
    <property type="entry name" value="AMINOALKYLPHOSPHONATE N-ACETYLTRANSFERASE-RELATED-RELATED"/>
    <property type="match status" value="1"/>
</dbReference>
<gene>
    <name evidence="4" type="ORF">C7447_103261</name>
</gene>
<dbReference type="RefSeq" id="WP_148870424.1">
    <property type="nucleotide sequence ID" value="NZ_VNIA01000003.1"/>
</dbReference>